<dbReference type="EMBL" id="AEIJ01000244">
    <property type="status" value="NOT_ANNOTATED_CDS"/>
    <property type="molecule type" value="Genomic_DNA"/>
</dbReference>
<feature type="region of interest" description="Disordered" evidence="1">
    <location>
        <begin position="373"/>
        <end position="417"/>
    </location>
</feature>
<reference evidence="3 5" key="3">
    <citation type="journal article" date="2015" name="BMC Genomics">
        <title>Sex and parasites: genomic and transcriptomic analysis of Microbotryum lychnidis-dioicae, the biotrophic and plant-castrating anther smut fungus.</title>
        <authorList>
            <person name="Perlin M.H."/>
            <person name="Amselem J."/>
            <person name="Fontanillas E."/>
            <person name="Toh S.S."/>
            <person name="Chen Z."/>
            <person name="Goldberg J."/>
            <person name="Duplessis S."/>
            <person name="Henrissat B."/>
            <person name="Young S."/>
            <person name="Zeng Q."/>
            <person name="Aguileta G."/>
            <person name="Petit E."/>
            <person name="Badouin H."/>
            <person name="Andrews J."/>
            <person name="Razeeq D."/>
            <person name="Gabaldon T."/>
            <person name="Quesneville H."/>
            <person name="Giraud T."/>
            <person name="Hood M.E."/>
            <person name="Schultz D.J."/>
            <person name="Cuomo C.A."/>
        </authorList>
    </citation>
    <scope>NUCLEOTIDE SEQUENCE [LARGE SCALE GENOMIC DNA]</scope>
    <source>
        <strain evidence="5">p1A1 Lamole</strain>
        <strain evidence="3">P1A1 Lamole</strain>
    </source>
</reference>
<feature type="compositionally biased region" description="Low complexity" evidence="1">
    <location>
        <begin position="33"/>
        <end position="51"/>
    </location>
</feature>
<dbReference type="GO" id="GO:1990247">
    <property type="term" value="F:N6-methyladenosine-containing RNA reader activity"/>
    <property type="evidence" value="ECO:0007669"/>
    <property type="project" value="TreeGrafter"/>
</dbReference>
<evidence type="ECO:0000256" key="1">
    <source>
        <dbReference type="SAM" id="MobiDB-lite"/>
    </source>
</evidence>
<protein>
    <recommendedName>
        <fullName evidence="2">YTH domain-containing protein</fullName>
    </recommendedName>
</protein>
<feature type="region of interest" description="Disordered" evidence="1">
    <location>
        <begin position="709"/>
        <end position="737"/>
    </location>
</feature>
<reference evidence="5" key="1">
    <citation type="submission" date="2010-11" db="EMBL/GenBank/DDBJ databases">
        <title>The genome sequence of Microbotryum violaceum strain p1A1 Lamole.</title>
        <authorList>
            <person name="Cuomo C."/>
            <person name="Perlin M."/>
            <person name="Young S.K."/>
            <person name="Zeng Q."/>
            <person name="Gargeya S."/>
            <person name="Alvarado L."/>
            <person name="Berlin A."/>
            <person name="Chapman S.B."/>
            <person name="Chen Z."/>
            <person name="Freedman E."/>
            <person name="Gellesch M."/>
            <person name="Goldberg J."/>
            <person name="Griggs A."/>
            <person name="Gujja S."/>
            <person name="Heilman E."/>
            <person name="Heiman D."/>
            <person name="Howarth C."/>
            <person name="Mehta T."/>
            <person name="Neiman D."/>
            <person name="Pearson M."/>
            <person name="Roberts A."/>
            <person name="Saif S."/>
            <person name="Shea T."/>
            <person name="Shenoy N."/>
            <person name="Sisk P."/>
            <person name="Stolte C."/>
            <person name="Sykes S."/>
            <person name="White J."/>
            <person name="Yandava C."/>
            <person name="Haas B."/>
            <person name="Nusbaum C."/>
            <person name="Birren B."/>
        </authorList>
    </citation>
    <scope>NUCLEOTIDE SEQUENCE [LARGE SCALE GENOMIC DNA]</scope>
    <source>
        <strain evidence="5">p1A1 Lamole</strain>
    </source>
</reference>
<feature type="compositionally biased region" description="Low complexity" evidence="1">
    <location>
        <begin position="238"/>
        <end position="250"/>
    </location>
</feature>
<feature type="compositionally biased region" description="Low complexity" evidence="1">
    <location>
        <begin position="438"/>
        <end position="468"/>
    </location>
</feature>
<dbReference type="HOGENOM" id="CLU_279419_0_0_1"/>
<feature type="compositionally biased region" description="Polar residues" evidence="1">
    <location>
        <begin position="477"/>
        <end position="500"/>
    </location>
</feature>
<dbReference type="GO" id="GO:0000398">
    <property type="term" value="P:mRNA splicing, via spliceosome"/>
    <property type="evidence" value="ECO:0007669"/>
    <property type="project" value="TreeGrafter"/>
</dbReference>
<feature type="compositionally biased region" description="Polar residues" evidence="1">
    <location>
        <begin position="864"/>
        <end position="874"/>
    </location>
</feature>
<dbReference type="EMBL" id="GL541662">
    <property type="protein sequence ID" value="KDE07144.1"/>
    <property type="molecule type" value="Genomic_DNA"/>
</dbReference>
<dbReference type="InterPro" id="IPR045168">
    <property type="entry name" value="YTH_prot"/>
</dbReference>
<dbReference type="Gene3D" id="3.10.590.10">
    <property type="entry name" value="ph1033 like domains"/>
    <property type="match status" value="2"/>
</dbReference>
<dbReference type="CDD" id="cd21134">
    <property type="entry name" value="YTH"/>
    <property type="match status" value="2"/>
</dbReference>
<dbReference type="Pfam" id="PF04146">
    <property type="entry name" value="YTH"/>
    <property type="match status" value="1"/>
</dbReference>
<dbReference type="GO" id="GO:0003729">
    <property type="term" value="F:mRNA binding"/>
    <property type="evidence" value="ECO:0007669"/>
    <property type="project" value="TreeGrafter"/>
</dbReference>
<evidence type="ECO:0000313" key="4">
    <source>
        <dbReference type="EnsemblFungi" id="MVLG_02548T0"/>
    </source>
</evidence>
<feature type="compositionally biased region" description="Basic and acidic residues" evidence="1">
    <location>
        <begin position="725"/>
        <end position="735"/>
    </location>
</feature>
<keyword evidence="5" id="KW-1185">Reference proteome</keyword>
<evidence type="ECO:0000313" key="3">
    <source>
        <dbReference type="EMBL" id="KDE07144.1"/>
    </source>
</evidence>
<feature type="compositionally biased region" description="Polar residues" evidence="1">
    <location>
        <begin position="373"/>
        <end position="385"/>
    </location>
</feature>
<feature type="compositionally biased region" description="Basic and acidic residues" evidence="1">
    <location>
        <begin position="223"/>
        <end position="236"/>
    </location>
</feature>
<dbReference type="InterPro" id="IPR012677">
    <property type="entry name" value="Nucleotide-bd_a/b_plait_sf"/>
</dbReference>
<dbReference type="PROSITE" id="PS50882">
    <property type="entry name" value="YTH"/>
    <property type="match status" value="2"/>
</dbReference>
<reference evidence="3" key="2">
    <citation type="submission" date="2010-11" db="EMBL/GenBank/DDBJ databases">
        <authorList>
            <consortium name="The Broad Institute Genome Sequencing Platform"/>
            <person name="Earl A."/>
            <person name="Ward D."/>
            <person name="Feldgarden M."/>
            <person name="Gevers D."/>
            <person name="Butler R."/>
            <person name="Young S.K."/>
            <person name="Zeng Q."/>
            <person name="Gargeya S."/>
            <person name="Fitzgerald M."/>
            <person name="Haas B."/>
            <person name="Abouelleil A."/>
            <person name="Alvarado L."/>
            <person name="Arachchi H.M."/>
            <person name="Berlin A."/>
            <person name="Brown A."/>
            <person name="Chapman S.B."/>
            <person name="Chen Z."/>
            <person name="Dunbar C."/>
            <person name="Freedman E."/>
            <person name="Gearin G."/>
            <person name="Gellesch M."/>
            <person name="Goldberg J."/>
            <person name="Griggs A."/>
            <person name="Gujja S."/>
            <person name="Heilman E."/>
            <person name="Heiman D."/>
            <person name="Howarth C."/>
            <person name="Larson L."/>
            <person name="Lui A."/>
            <person name="MacDonald P.J.P."/>
            <person name="Mehta T."/>
            <person name="Montmayeur A."/>
            <person name="Murphy C."/>
            <person name="Neiman D."/>
            <person name="Pearson M."/>
            <person name="Priest M."/>
            <person name="Roberts A."/>
            <person name="Saif S."/>
            <person name="Shea T."/>
            <person name="Shenoy N."/>
            <person name="Sisk P."/>
            <person name="Stolte C."/>
            <person name="Sykes S."/>
            <person name="White J."/>
            <person name="Yandava C."/>
            <person name="Wortman J."/>
            <person name="Nusbaum C."/>
            <person name="Birren B."/>
        </authorList>
    </citation>
    <scope>NUCLEOTIDE SEQUENCE</scope>
    <source>
        <strain evidence="3">P1A1 Lamole</strain>
    </source>
</reference>
<name>U5H5H6_USTV1</name>
<dbReference type="AlphaFoldDB" id="U5H5H6"/>
<dbReference type="PANTHER" id="PTHR12357:SF3">
    <property type="entry name" value="YTH DOMAIN-CONTAINING PROTEIN 1"/>
    <property type="match status" value="1"/>
</dbReference>
<evidence type="ECO:0000259" key="2">
    <source>
        <dbReference type="PROSITE" id="PS50882"/>
    </source>
</evidence>
<dbReference type="SUPFAM" id="SSF54928">
    <property type="entry name" value="RNA-binding domain, RBD"/>
    <property type="match status" value="1"/>
</dbReference>
<gene>
    <name evidence="3" type="ORF">MVLG_02548</name>
</gene>
<feature type="domain" description="YTH" evidence="2">
    <location>
        <begin position="766"/>
        <end position="917"/>
    </location>
</feature>
<dbReference type="OMA" id="PERNARY"/>
<feature type="compositionally biased region" description="Low complexity" evidence="1">
    <location>
        <begin position="848"/>
        <end position="863"/>
    </location>
</feature>
<feature type="compositionally biased region" description="Low complexity" evidence="1">
    <location>
        <begin position="188"/>
        <end position="207"/>
    </location>
</feature>
<proteinExistence type="predicted"/>
<feature type="region of interest" description="Disordered" evidence="1">
    <location>
        <begin position="1"/>
        <end position="210"/>
    </location>
</feature>
<feature type="compositionally biased region" description="Low complexity" evidence="1">
    <location>
        <begin position="59"/>
        <end position="82"/>
    </location>
</feature>
<sequence length="1128" mass="122270">MTGTEPALQVDSTNSTGIITARAPSKSDPPRPSSQVVSTTPPKTSSAPTPVRHSPVNKAATTTTTIARAHEIAPTSGTSPTGSGEGKRQSSLGERARGHPQHQNTKQQRSGVVGSNSRDRTKHKGESISLPSRTSPTRQAASNARSTPGSGRSSSSRNFLINTSATSRHPGSGDDSSMSSNPVCRGQSDLSTSSPATTATNPSSLSSHNAQNYSVSGMREDERYANPHSGFSERPHASTSRSFVSPSSPRMMSYAAPQGYGHYPPVSPKSQNPPQIYTNGQQTYVLDSSGQYRPESLGQAWSPGYPPPQQYHVQYVPQYSTASPVMTSHGQMYSPAISSAPFMYPRSSDRHHSISEHYTGMTYAYPNERTTPMSEGLSMFSQPQYSGHDRRPSNTFSDGSSYGHGNRSYHSTEMSTGSPYTTAGYSAVPAYPYYPQQQQYSHQQQFAPQRYGPQHQQPQQTHIQMQQHHPNRPFHTYNMSGPLSPTMSYSGGYEQQSAQPHASDYSSFYISGEPQVYVPPIEVARGQLAQTRLHDAIYSRETKYSSRSPAAAMTTPIGAHGGLAMPKPPAHSPHALWVGNVPADTTHAELWRFFAGRPPPGASSPSSSSNASVVEGGVDLRSNGIESIHLIARSNCAFVNYASDVHLQHAIAVSNDIPLRPHDPRPKNLVCRVRKKEDDAKSGVGAQRIGGMHHAFVAARKHEETRVVKEAADSARETTSGSGQEEEHGRIRSNGETRVASISSVGGNSFSSTSTSSSYLARHFKKRYFILKSHDENDLHLSVERSLWATQSHNEPILHQAFNTATDVFLIFSANKSGCFFGYARMTSGISNDPKKRVSWSSREPSPNSKDSQDSSLDSSNLKESLNPNASKGSHASMMPRSSAILEENEDNDEPLEEKEEVEEAANGSQSPAAETSNGVNSKTLPILFSPSENRWLDRSPLSLSPAGGPTSESAPATLAPETKEAFVVGSTTLDPNQLRLPRLVIDDEAEPNTEFKARSAPVRTHRAVLTQQLLGGSDAPSTLGADGVRRKDMVISPLEKSERMGKLGVSLSPIETIEAALPKSHEDSLGWGRPFSVKWLKVSTLPFSRCKHIRNEFNGNREVKISRDGTEVEPSAGAALIEQFDVE</sequence>
<feature type="region of interest" description="Disordered" evidence="1">
    <location>
        <begin position="223"/>
        <end position="250"/>
    </location>
</feature>
<dbReference type="STRING" id="683840.U5H5H6"/>
<organism evidence="3">
    <name type="scientific">Microbotryum lychnidis-dioicae (strain p1A1 Lamole / MvSl-1064)</name>
    <name type="common">Anther smut fungus</name>
    <dbReference type="NCBI Taxonomy" id="683840"/>
    <lineage>
        <taxon>Eukaryota</taxon>
        <taxon>Fungi</taxon>
        <taxon>Dikarya</taxon>
        <taxon>Basidiomycota</taxon>
        <taxon>Pucciniomycotina</taxon>
        <taxon>Microbotryomycetes</taxon>
        <taxon>Microbotryales</taxon>
        <taxon>Microbotryaceae</taxon>
        <taxon>Microbotryum</taxon>
    </lineage>
</organism>
<feature type="compositionally biased region" description="Polar residues" evidence="1">
    <location>
        <begin position="129"/>
        <end position="148"/>
    </location>
</feature>
<feature type="compositionally biased region" description="Polar residues" evidence="1">
    <location>
        <begin position="408"/>
        <end position="417"/>
    </location>
</feature>
<dbReference type="EnsemblFungi" id="MVLG_02548T0">
    <property type="protein sequence ID" value="MVLG_02548T0"/>
    <property type="gene ID" value="MVLG_02548"/>
</dbReference>
<dbReference type="GO" id="GO:0000381">
    <property type="term" value="P:regulation of alternative mRNA splicing, via spliceosome"/>
    <property type="evidence" value="ECO:0007669"/>
    <property type="project" value="TreeGrafter"/>
</dbReference>
<dbReference type="InterPro" id="IPR007275">
    <property type="entry name" value="YTH_domain"/>
</dbReference>
<evidence type="ECO:0000313" key="5">
    <source>
        <dbReference type="Proteomes" id="UP000017200"/>
    </source>
</evidence>
<feature type="compositionally biased region" description="Polar residues" evidence="1">
    <location>
        <begin position="907"/>
        <end position="924"/>
    </location>
</feature>
<reference evidence="4" key="4">
    <citation type="submission" date="2015-06" db="UniProtKB">
        <authorList>
            <consortium name="EnsemblFungi"/>
        </authorList>
    </citation>
    <scope>IDENTIFICATION</scope>
</reference>
<dbReference type="GO" id="GO:0005654">
    <property type="term" value="C:nucleoplasm"/>
    <property type="evidence" value="ECO:0007669"/>
    <property type="project" value="TreeGrafter"/>
</dbReference>
<feature type="compositionally biased region" description="Acidic residues" evidence="1">
    <location>
        <begin position="887"/>
        <end position="904"/>
    </location>
</feature>
<feature type="compositionally biased region" description="Polar residues" evidence="1">
    <location>
        <begin position="158"/>
        <end position="182"/>
    </location>
</feature>
<dbReference type="Gene3D" id="3.30.70.330">
    <property type="match status" value="1"/>
</dbReference>
<dbReference type="OrthoDB" id="2536942at2759"/>
<feature type="domain" description="YTH" evidence="2">
    <location>
        <begin position="964"/>
        <end position="1125"/>
    </location>
</feature>
<dbReference type="Proteomes" id="UP000017200">
    <property type="component" value="Unassembled WGS sequence"/>
</dbReference>
<feature type="region of interest" description="Disordered" evidence="1">
    <location>
        <begin position="831"/>
        <end position="961"/>
    </location>
</feature>
<feature type="region of interest" description="Disordered" evidence="1">
    <location>
        <begin position="438"/>
        <end position="500"/>
    </location>
</feature>
<dbReference type="InParanoid" id="U5H5H6"/>
<dbReference type="InterPro" id="IPR035979">
    <property type="entry name" value="RBD_domain_sf"/>
</dbReference>
<feature type="compositionally biased region" description="Polar residues" evidence="1">
    <location>
        <begin position="101"/>
        <end position="116"/>
    </location>
</feature>
<accession>U5H5H6</accession>
<dbReference type="PANTHER" id="PTHR12357">
    <property type="entry name" value="YTH YT521-B HOMOLOGY DOMAIN-CONTAINING"/>
    <property type="match status" value="1"/>
</dbReference>